<feature type="compositionally biased region" description="Acidic residues" evidence="1">
    <location>
        <begin position="171"/>
        <end position="185"/>
    </location>
</feature>
<evidence type="ECO:0000313" key="2">
    <source>
        <dbReference type="EMBL" id="OBZ65888.1"/>
    </source>
</evidence>
<evidence type="ECO:0000256" key="1">
    <source>
        <dbReference type="SAM" id="MobiDB-lite"/>
    </source>
</evidence>
<gene>
    <name evidence="2" type="ORF">A0H81_14156</name>
</gene>
<sequence>MVVGVDKDQEVAAGIDVKEAAAAAEEGEAAGMTNSILDVDAQQDSPHMYNLAAPTPVSPLTRAASLTRPAIVTSTRSCSPHACSQHPSQNCFLAEPLVRKPIHAGGHRRCDLAAGAPDASGCKCAAHVGNFNFYFTIPHTSPRATSRFPLSPPWRRVMEDNINNDDKPAVGEDEAAAAAGVDEENAASVMPAGNTQDEEEPAGDTQDEDEEEGVEPAGIDEEEEAVVGDTQDDEEPVREDENEEEPAGDTQDVDEEEGIEPDDEEPAREDENEEEPAGDTQDVDEEEGIEPAGIDEEEEAVVGDTQDDEEPAREDENEEEPAGDTQDVDEAAGIDEEEAVGVEQAGDTQDEEEPAGVDEEPVVGIAVAGIDAALDN</sequence>
<accession>A0A1C7LMU2</accession>
<feature type="compositionally biased region" description="Acidic residues" evidence="1">
    <location>
        <begin position="348"/>
        <end position="361"/>
    </location>
</feature>
<protein>
    <submittedName>
        <fullName evidence="2">Uncharacterized protein</fullName>
    </submittedName>
</protein>
<dbReference type="EMBL" id="LUGG01000038">
    <property type="protein sequence ID" value="OBZ65888.1"/>
    <property type="molecule type" value="Genomic_DNA"/>
</dbReference>
<keyword evidence="3" id="KW-1185">Reference proteome</keyword>
<proteinExistence type="predicted"/>
<feature type="compositionally biased region" description="Basic and acidic residues" evidence="1">
    <location>
        <begin position="156"/>
        <end position="170"/>
    </location>
</feature>
<dbReference type="STRING" id="5627.A0A1C7LMU2"/>
<dbReference type="Proteomes" id="UP000092993">
    <property type="component" value="Unassembled WGS sequence"/>
</dbReference>
<feature type="compositionally biased region" description="Acidic residues" evidence="1">
    <location>
        <begin position="196"/>
        <end position="340"/>
    </location>
</feature>
<reference evidence="2 3" key="1">
    <citation type="submission" date="2016-03" db="EMBL/GenBank/DDBJ databases">
        <title>Whole genome sequencing of Grifola frondosa 9006-11.</title>
        <authorList>
            <person name="Min B."/>
            <person name="Park H."/>
            <person name="Kim J.-G."/>
            <person name="Cho H."/>
            <person name="Oh Y.-L."/>
            <person name="Kong W.-S."/>
            <person name="Choi I.-G."/>
        </authorList>
    </citation>
    <scope>NUCLEOTIDE SEQUENCE [LARGE SCALE GENOMIC DNA]</scope>
    <source>
        <strain evidence="2 3">9006-11</strain>
    </source>
</reference>
<name>A0A1C7LMU2_GRIFR</name>
<dbReference type="AlphaFoldDB" id="A0A1C7LMU2"/>
<feature type="region of interest" description="Disordered" evidence="1">
    <location>
        <begin position="142"/>
        <end position="363"/>
    </location>
</feature>
<evidence type="ECO:0000313" key="3">
    <source>
        <dbReference type="Proteomes" id="UP000092993"/>
    </source>
</evidence>
<organism evidence="2 3">
    <name type="scientific">Grifola frondosa</name>
    <name type="common">Maitake</name>
    <name type="synonym">Polyporus frondosus</name>
    <dbReference type="NCBI Taxonomy" id="5627"/>
    <lineage>
        <taxon>Eukaryota</taxon>
        <taxon>Fungi</taxon>
        <taxon>Dikarya</taxon>
        <taxon>Basidiomycota</taxon>
        <taxon>Agaricomycotina</taxon>
        <taxon>Agaricomycetes</taxon>
        <taxon>Polyporales</taxon>
        <taxon>Grifolaceae</taxon>
        <taxon>Grifola</taxon>
    </lineage>
</organism>
<comment type="caution">
    <text evidence="2">The sequence shown here is derived from an EMBL/GenBank/DDBJ whole genome shotgun (WGS) entry which is preliminary data.</text>
</comment>